<feature type="region of interest" description="Disordered" evidence="1">
    <location>
        <begin position="1"/>
        <end position="47"/>
    </location>
</feature>
<evidence type="ECO:0000256" key="1">
    <source>
        <dbReference type="SAM" id="MobiDB-lite"/>
    </source>
</evidence>
<proteinExistence type="predicted"/>
<dbReference type="Proteomes" id="UP000799537">
    <property type="component" value="Unassembled WGS sequence"/>
</dbReference>
<evidence type="ECO:0000313" key="4">
    <source>
        <dbReference type="Proteomes" id="UP000799537"/>
    </source>
</evidence>
<protein>
    <recommendedName>
        <fullName evidence="2">Nucleoside phosphorylase domain-containing protein</fullName>
    </recommendedName>
</protein>
<dbReference type="InterPro" id="IPR053137">
    <property type="entry name" value="NLR-like"/>
</dbReference>
<dbReference type="InterPro" id="IPR000845">
    <property type="entry name" value="Nucleoside_phosphorylase_d"/>
</dbReference>
<dbReference type="Pfam" id="PF01048">
    <property type="entry name" value="PNP_UDP_1"/>
    <property type="match status" value="1"/>
</dbReference>
<dbReference type="SUPFAM" id="SSF53167">
    <property type="entry name" value="Purine and uridine phosphorylases"/>
    <property type="match status" value="1"/>
</dbReference>
<dbReference type="GeneID" id="54569198"/>
<dbReference type="GO" id="GO:0009116">
    <property type="term" value="P:nucleoside metabolic process"/>
    <property type="evidence" value="ECO:0007669"/>
    <property type="project" value="InterPro"/>
</dbReference>
<accession>A0A6A6CY91</accession>
<dbReference type="GO" id="GO:0003824">
    <property type="term" value="F:catalytic activity"/>
    <property type="evidence" value="ECO:0007669"/>
    <property type="project" value="InterPro"/>
</dbReference>
<evidence type="ECO:0000313" key="3">
    <source>
        <dbReference type="EMBL" id="KAF2170336.1"/>
    </source>
</evidence>
<dbReference type="OrthoDB" id="3847045at2759"/>
<organism evidence="3 4">
    <name type="scientific">Zasmidium cellare ATCC 36951</name>
    <dbReference type="NCBI Taxonomy" id="1080233"/>
    <lineage>
        <taxon>Eukaryota</taxon>
        <taxon>Fungi</taxon>
        <taxon>Dikarya</taxon>
        <taxon>Ascomycota</taxon>
        <taxon>Pezizomycotina</taxon>
        <taxon>Dothideomycetes</taxon>
        <taxon>Dothideomycetidae</taxon>
        <taxon>Mycosphaerellales</taxon>
        <taxon>Mycosphaerellaceae</taxon>
        <taxon>Zasmidium</taxon>
    </lineage>
</organism>
<reference evidence="3" key="1">
    <citation type="journal article" date="2020" name="Stud. Mycol.">
        <title>101 Dothideomycetes genomes: a test case for predicting lifestyles and emergence of pathogens.</title>
        <authorList>
            <person name="Haridas S."/>
            <person name="Albert R."/>
            <person name="Binder M."/>
            <person name="Bloem J."/>
            <person name="Labutti K."/>
            <person name="Salamov A."/>
            <person name="Andreopoulos B."/>
            <person name="Baker S."/>
            <person name="Barry K."/>
            <person name="Bills G."/>
            <person name="Bluhm B."/>
            <person name="Cannon C."/>
            <person name="Castanera R."/>
            <person name="Culley D."/>
            <person name="Daum C."/>
            <person name="Ezra D."/>
            <person name="Gonzalez J."/>
            <person name="Henrissat B."/>
            <person name="Kuo A."/>
            <person name="Liang C."/>
            <person name="Lipzen A."/>
            <person name="Lutzoni F."/>
            <person name="Magnuson J."/>
            <person name="Mondo S."/>
            <person name="Nolan M."/>
            <person name="Ohm R."/>
            <person name="Pangilinan J."/>
            <person name="Park H.-J."/>
            <person name="Ramirez L."/>
            <person name="Alfaro M."/>
            <person name="Sun H."/>
            <person name="Tritt A."/>
            <person name="Yoshinaga Y."/>
            <person name="Zwiers L.-H."/>
            <person name="Turgeon B."/>
            <person name="Goodwin S."/>
            <person name="Spatafora J."/>
            <person name="Crous P."/>
            <person name="Grigoriev I."/>
        </authorList>
    </citation>
    <scope>NUCLEOTIDE SEQUENCE</scope>
    <source>
        <strain evidence="3">ATCC 36951</strain>
    </source>
</reference>
<feature type="domain" description="Nucleoside phosphorylase" evidence="2">
    <location>
        <begin position="75"/>
        <end position="343"/>
    </location>
</feature>
<dbReference type="AlphaFoldDB" id="A0A6A6CY91"/>
<keyword evidence="4" id="KW-1185">Reference proteome</keyword>
<dbReference type="RefSeq" id="XP_033671225.1">
    <property type="nucleotide sequence ID" value="XM_033815926.1"/>
</dbReference>
<dbReference type="InterPro" id="IPR035994">
    <property type="entry name" value="Nucleoside_phosphorylase_sf"/>
</dbReference>
<sequence>MSRQPVMRRFQPPGREALRPDAAPTSAPTLLHPAPSVSGGKRSTPKSRQDEYTVGWICALPVPEWQASQILLDEEHEDVLISPPTTYSYVFGKINGHGVVMGCLPEASMGTTSAAAVAAEMRAVFKALRFCLMVGIGGGVWSEKADVRLGDVVVSRPDPVARTGGVIQWDFGKAIQGGEFQMTGSLNSVPETLLSAVGKVKATLLHKSKFPEYLKAYSQYQDSYPEYANRPNAPDRLFAPSFEHPQGKDTCDSCPREQEILRPERPSNRPVVHYGTIASGNAVMRDGERRDRIASQHGGILCFEMEAAGLMNRFPCLVIRGICDYCDSHKNKQWHSYASAAAAAWAKELLRNIQPSLLSNENTIDEQTSS</sequence>
<dbReference type="Gene3D" id="3.40.50.1580">
    <property type="entry name" value="Nucleoside phosphorylase domain"/>
    <property type="match status" value="1"/>
</dbReference>
<name>A0A6A6CY91_ZASCE</name>
<dbReference type="EMBL" id="ML993585">
    <property type="protein sequence ID" value="KAF2170336.1"/>
    <property type="molecule type" value="Genomic_DNA"/>
</dbReference>
<gene>
    <name evidence="3" type="ORF">M409DRAFT_64115</name>
</gene>
<evidence type="ECO:0000259" key="2">
    <source>
        <dbReference type="Pfam" id="PF01048"/>
    </source>
</evidence>
<dbReference type="PANTHER" id="PTHR46082">
    <property type="entry name" value="ATP/GTP-BINDING PROTEIN-RELATED"/>
    <property type="match status" value="1"/>
</dbReference>
<dbReference type="PANTHER" id="PTHR46082:SF11">
    <property type="entry name" value="AAA+ ATPASE DOMAIN-CONTAINING PROTEIN-RELATED"/>
    <property type="match status" value="1"/>
</dbReference>